<dbReference type="Proteomes" id="UP000051220">
    <property type="component" value="Unassembled WGS sequence"/>
</dbReference>
<feature type="binding site" description="axial binding residue" evidence="2">
    <location>
        <position position="86"/>
    </location>
    <ligand>
        <name>heme c</name>
        <dbReference type="ChEBI" id="CHEBI:61717"/>
        <label>2</label>
    </ligand>
    <ligandPart>
        <name>Fe</name>
        <dbReference type="ChEBI" id="CHEBI:18248"/>
    </ligandPart>
</feature>
<feature type="binding site" description="axial binding residue" evidence="2">
    <location>
        <position position="68"/>
    </location>
    <ligand>
        <name>heme c</name>
        <dbReference type="ChEBI" id="CHEBI:61717"/>
        <label>1</label>
    </ligand>
    <ligandPart>
        <name>Fe</name>
        <dbReference type="ChEBI" id="CHEBI:18248"/>
    </ligandPart>
</feature>
<dbReference type="InterPro" id="IPR036280">
    <property type="entry name" value="Multihaem_cyt_sf"/>
</dbReference>
<dbReference type="PANTHER" id="PTHR39425:SF1">
    <property type="entry name" value="CYTOCHROME C7-LIKE DOMAIN-CONTAINING PROTEIN"/>
    <property type="match status" value="1"/>
</dbReference>
<feature type="binding site" description="axial binding residue" evidence="2">
    <location>
        <position position="65"/>
    </location>
    <ligand>
        <name>heme c</name>
        <dbReference type="ChEBI" id="CHEBI:61717"/>
        <label>1</label>
    </ligand>
    <ligandPart>
        <name>Fe</name>
        <dbReference type="ChEBI" id="CHEBI:18248"/>
    </ligandPart>
</feature>
<feature type="domain" description="Cytochrome c7-like" evidence="4">
    <location>
        <begin position="50"/>
        <end position="97"/>
    </location>
</feature>
<dbReference type="EMBL" id="LIDN01000289">
    <property type="protein sequence ID" value="KRP32256.1"/>
    <property type="molecule type" value="Genomic_DNA"/>
</dbReference>
<feature type="binding site" description="axial binding residue" evidence="2">
    <location>
        <position position="54"/>
    </location>
    <ligand>
        <name>heme c</name>
        <dbReference type="ChEBI" id="CHEBI:61717"/>
        <label>3</label>
    </ligand>
    <ligandPart>
        <name>Fe</name>
        <dbReference type="ChEBI" id="CHEBI:18248"/>
    </ligandPart>
</feature>
<keyword evidence="2" id="KW-0408">Iron</keyword>
<dbReference type="PANTHER" id="PTHR39425">
    <property type="entry name" value="LIPOPROTEIN CYTOCHROME C"/>
    <property type="match status" value="1"/>
</dbReference>
<sequence length="217" mass="24536">MANIFPRFSNWLPIKILVCLTIIAASIVSGMAYYFTPKYTRVGYQPTQPVAFDHSLHVNQLGMDCRYCHTGVEKSSHSNVPGTQTCMNCHTQIKAQSPKLAAVRESWKSGNPVPWVRIHKAPDYVYFNHAVHVNRGVSCVACHGHVNHMEVVYHAKPHSMGWCLECHRAPENHLRPLDQVTNLDWEPPAGTTQREIGEKFVKEWNVKPPVSCSGCHR</sequence>
<dbReference type="AlphaFoldDB" id="A0A0R2X895"/>
<comment type="cofactor">
    <cofactor evidence="2">
        <name>heme c</name>
        <dbReference type="ChEBI" id="CHEBI:61717"/>
    </cofactor>
    <text evidence="2">Binds 4 heme c groups covalently per monomer.</text>
</comment>
<dbReference type="InterPro" id="IPR029467">
    <property type="entry name" value="Cyt_c7-like"/>
</dbReference>
<evidence type="ECO:0000256" key="1">
    <source>
        <dbReference type="ARBA" id="ARBA00022723"/>
    </source>
</evidence>
<keyword evidence="3" id="KW-1133">Transmembrane helix</keyword>
<dbReference type="GO" id="GO:0046872">
    <property type="term" value="F:metal ion binding"/>
    <property type="evidence" value="ECO:0007669"/>
    <property type="project" value="UniProtKB-KW"/>
</dbReference>
<feature type="binding site" description="axial binding residue" evidence="2">
    <location>
        <position position="69"/>
    </location>
    <ligand>
        <name>heme c</name>
        <dbReference type="ChEBI" id="CHEBI:61717"/>
        <label>2</label>
    </ligand>
    <ligandPart>
        <name>Fe</name>
        <dbReference type="ChEBI" id="CHEBI:18248"/>
    </ligandPart>
</feature>
<evidence type="ECO:0000313" key="5">
    <source>
        <dbReference type="EMBL" id="KRP32256.1"/>
    </source>
</evidence>
<dbReference type="Pfam" id="PF14522">
    <property type="entry name" value="Cytochrome_C7"/>
    <property type="match status" value="2"/>
</dbReference>
<feature type="binding site" description="axial binding residue" evidence="2">
    <location>
        <position position="139"/>
    </location>
    <ligand>
        <name>heme c</name>
        <dbReference type="ChEBI" id="CHEBI:61717"/>
        <label>1</label>
    </ligand>
    <ligandPart>
        <name>Fe</name>
        <dbReference type="ChEBI" id="CHEBI:18248"/>
    </ligandPart>
</feature>
<feature type="transmembrane region" description="Helical" evidence="3">
    <location>
        <begin position="12"/>
        <end position="35"/>
    </location>
</feature>
<evidence type="ECO:0000313" key="6">
    <source>
        <dbReference type="Proteomes" id="UP000051220"/>
    </source>
</evidence>
<feature type="binding site" description="axial binding residue" evidence="2">
    <location>
        <position position="142"/>
    </location>
    <ligand>
        <name>heme c</name>
        <dbReference type="ChEBI" id="CHEBI:61717"/>
        <label>1</label>
    </ligand>
    <ligandPart>
        <name>Fe</name>
        <dbReference type="ChEBI" id="CHEBI:18248"/>
    </ligandPart>
</feature>
<feature type="binding site" description="axial binding residue" evidence="2">
    <location>
        <position position="143"/>
    </location>
    <ligand>
        <name>heme c</name>
        <dbReference type="ChEBI" id="CHEBI:61717"/>
        <label>1</label>
    </ligand>
    <ligandPart>
        <name>Fe</name>
        <dbReference type="ChEBI" id="CHEBI:18248"/>
    </ligandPart>
</feature>
<reference evidence="5 6" key="1">
    <citation type="submission" date="2015-10" db="EMBL/GenBank/DDBJ databases">
        <title>Metagenome-Assembled Genomes uncover a global brackish microbiome.</title>
        <authorList>
            <person name="Hugerth L.W."/>
            <person name="Larsson J."/>
            <person name="Alneberg J."/>
            <person name="Lindh M.V."/>
            <person name="Legrand C."/>
            <person name="Pinhassi J."/>
            <person name="Andersson A.F."/>
        </authorList>
    </citation>
    <scope>NUCLEOTIDE SEQUENCE [LARGE SCALE GENOMIC DNA]</scope>
    <source>
        <strain evidence="5">BACL9 MAG-120924-bin69</strain>
    </source>
</reference>
<feature type="binding site" description="axial binding residue" evidence="2">
    <location>
        <position position="119"/>
    </location>
    <ligand>
        <name>heme c</name>
        <dbReference type="ChEBI" id="CHEBI:61717"/>
        <label>1</label>
    </ligand>
    <ligandPart>
        <name>Fe</name>
        <dbReference type="ChEBI" id="CHEBI:18248"/>
    </ligandPart>
</feature>
<organism evidence="5 6">
    <name type="scientific">Verrucomicrobia subdivision 6 bacterium BACL9 MAG-120924-bin69</name>
    <dbReference type="NCBI Taxonomy" id="1655635"/>
    <lineage>
        <taxon>Bacteria</taxon>
        <taxon>Pseudomonadati</taxon>
        <taxon>Verrucomicrobiota</taxon>
        <taxon>Verrucomicrobiia</taxon>
        <taxon>Verrucomicrobiales</taxon>
        <taxon>Verrucomicrobia subdivision 6</taxon>
    </lineage>
</organism>
<dbReference type="GO" id="GO:0009055">
    <property type="term" value="F:electron transfer activity"/>
    <property type="evidence" value="ECO:0007669"/>
    <property type="project" value="InterPro"/>
</dbReference>
<dbReference type="InterPro" id="IPR002322">
    <property type="entry name" value="Cyt_c_III"/>
</dbReference>
<name>A0A0R2X895_9BACT</name>
<dbReference type="Gene3D" id="3.90.10.10">
    <property type="entry name" value="Cytochrome C3"/>
    <property type="match status" value="2"/>
</dbReference>
<comment type="caution">
    <text evidence="5">The sequence shown here is derived from an EMBL/GenBank/DDBJ whole genome shotgun (WGS) entry which is preliminary data.</text>
</comment>
<keyword evidence="1 2" id="KW-0479">Metal-binding</keyword>
<keyword evidence="3" id="KW-0472">Membrane</keyword>
<evidence type="ECO:0000259" key="4">
    <source>
        <dbReference type="Pfam" id="PF14522"/>
    </source>
</evidence>
<feature type="binding site" description="axial binding residue" evidence="2">
    <location>
        <position position="57"/>
    </location>
    <ligand>
        <name>heme c</name>
        <dbReference type="ChEBI" id="CHEBI:61717"/>
        <label>1</label>
    </ligand>
    <ligandPart>
        <name>Fe</name>
        <dbReference type="ChEBI" id="CHEBI:18248"/>
    </ligandPart>
</feature>
<dbReference type="PRINTS" id="PR00609">
    <property type="entry name" value="CYTOCHROMEC3"/>
</dbReference>
<feature type="domain" description="Cytochrome c7-like" evidence="4">
    <location>
        <begin position="125"/>
        <end position="217"/>
    </location>
</feature>
<dbReference type="CDD" id="cd08168">
    <property type="entry name" value="Cytochrom_C3"/>
    <property type="match status" value="1"/>
</dbReference>
<keyword evidence="3" id="KW-0812">Transmembrane</keyword>
<gene>
    <name evidence="5" type="ORF">ABS33_06890</name>
</gene>
<accession>A0A0R2X895</accession>
<proteinExistence type="predicted"/>
<dbReference type="GO" id="GO:0020037">
    <property type="term" value="F:heme binding"/>
    <property type="evidence" value="ECO:0007669"/>
    <property type="project" value="InterPro"/>
</dbReference>
<keyword evidence="2" id="KW-0349">Heme</keyword>
<evidence type="ECO:0000256" key="3">
    <source>
        <dbReference type="SAM" id="Phobius"/>
    </source>
</evidence>
<protein>
    <submittedName>
        <fullName evidence="5">Cytochrome C</fullName>
    </submittedName>
</protein>
<evidence type="ECO:0000256" key="2">
    <source>
        <dbReference type="PIRSR" id="PIRSR602322-1"/>
    </source>
</evidence>
<dbReference type="SUPFAM" id="SSF48695">
    <property type="entry name" value="Multiheme cytochromes"/>
    <property type="match status" value="1"/>
</dbReference>